<dbReference type="OrthoDB" id="205639at2759"/>
<protein>
    <recommendedName>
        <fullName evidence="1">PX domain-containing protein</fullName>
    </recommendedName>
</protein>
<accession>A0A0L0FZI4</accession>
<proteinExistence type="predicted"/>
<evidence type="ECO:0000259" key="1">
    <source>
        <dbReference type="PROSITE" id="PS50195"/>
    </source>
</evidence>
<dbReference type="GO" id="GO:0035091">
    <property type="term" value="F:phosphatidylinositol binding"/>
    <property type="evidence" value="ECO:0007669"/>
    <property type="project" value="InterPro"/>
</dbReference>
<dbReference type="PANTHER" id="PTHR10555">
    <property type="entry name" value="SORTING NEXIN"/>
    <property type="match status" value="1"/>
</dbReference>
<reference evidence="2 3" key="1">
    <citation type="submission" date="2011-02" db="EMBL/GenBank/DDBJ databases">
        <title>The Genome Sequence of Sphaeroforma arctica JP610.</title>
        <authorList>
            <consortium name="The Broad Institute Genome Sequencing Platform"/>
            <person name="Russ C."/>
            <person name="Cuomo C."/>
            <person name="Young S.K."/>
            <person name="Zeng Q."/>
            <person name="Gargeya S."/>
            <person name="Alvarado L."/>
            <person name="Berlin A."/>
            <person name="Chapman S.B."/>
            <person name="Chen Z."/>
            <person name="Freedman E."/>
            <person name="Gellesch M."/>
            <person name="Goldberg J."/>
            <person name="Griggs A."/>
            <person name="Gujja S."/>
            <person name="Heilman E."/>
            <person name="Heiman D."/>
            <person name="Howarth C."/>
            <person name="Mehta T."/>
            <person name="Neiman D."/>
            <person name="Pearson M."/>
            <person name="Roberts A."/>
            <person name="Saif S."/>
            <person name="Shea T."/>
            <person name="Shenoy N."/>
            <person name="Sisk P."/>
            <person name="Stolte C."/>
            <person name="Sykes S."/>
            <person name="White J."/>
            <person name="Yandava C."/>
            <person name="Burger G."/>
            <person name="Gray M.W."/>
            <person name="Holland P.W.H."/>
            <person name="King N."/>
            <person name="Lang F.B.F."/>
            <person name="Roger A.J."/>
            <person name="Ruiz-Trillo I."/>
            <person name="Haas B."/>
            <person name="Nusbaum C."/>
            <person name="Birren B."/>
        </authorList>
    </citation>
    <scope>NUCLEOTIDE SEQUENCE [LARGE SCALE GENOMIC DNA]</scope>
    <source>
        <strain evidence="2 3">JP610</strain>
    </source>
</reference>
<dbReference type="EMBL" id="KQ242039">
    <property type="protein sequence ID" value="KNC81378.1"/>
    <property type="molecule type" value="Genomic_DNA"/>
</dbReference>
<dbReference type="Proteomes" id="UP000054560">
    <property type="component" value="Unassembled WGS sequence"/>
</dbReference>
<feature type="domain" description="PX" evidence="1">
    <location>
        <begin position="228"/>
        <end position="348"/>
    </location>
</feature>
<dbReference type="AlphaFoldDB" id="A0A0L0FZI4"/>
<dbReference type="GO" id="GO:0005768">
    <property type="term" value="C:endosome"/>
    <property type="evidence" value="ECO:0007669"/>
    <property type="project" value="TreeGrafter"/>
</dbReference>
<dbReference type="InterPro" id="IPR036871">
    <property type="entry name" value="PX_dom_sf"/>
</dbReference>
<sequence length="374" mass="42582">MRLYGLKGNASAEHGALPWKEDYGVPFRMAQIISDDDEDTDESNISCVNPGRSAPSPEYYFDNPFQESSSTSTLPTRKFVIYENSECDVVKPQFSLPEIQNHRRSTSPFVSTLDPCDQSEWRKRRTSAASTVFSPVSDDCDSDVSMILSSPTTSPCSPTSPHSLTSSKFSSSSETIATSLTSPIVQHDAINRIKNLHKTRSHVTPKTPPEERKKKARSYSSAICHSFLNELAVSLHDPEKRNSLTSCPSWLMCGQTNIPQLRVNVFETRRKLTDFEWLYEHLRQENLELIIPALPSSGNALYLHRHDDRFLAKKGRVLQDFMSRCCRHEKIKMLPVFHVFLCGTDAELRIFKKLRGSKPPRIYRCSDFRRCARK</sequence>
<dbReference type="STRING" id="667725.A0A0L0FZI4"/>
<dbReference type="InterPro" id="IPR001683">
    <property type="entry name" value="PX_dom"/>
</dbReference>
<dbReference type="PANTHER" id="PTHR10555:SF170">
    <property type="entry name" value="FI18122P1"/>
    <property type="match status" value="1"/>
</dbReference>
<dbReference type="PROSITE" id="PS50195">
    <property type="entry name" value="PX"/>
    <property type="match status" value="1"/>
</dbReference>
<name>A0A0L0FZI4_9EUKA</name>
<dbReference type="GeneID" id="25906807"/>
<evidence type="ECO:0000313" key="3">
    <source>
        <dbReference type="Proteomes" id="UP000054560"/>
    </source>
</evidence>
<dbReference type="Pfam" id="PF00787">
    <property type="entry name" value="PX"/>
    <property type="match status" value="1"/>
</dbReference>
<evidence type="ECO:0000313" key="2">
    <source>
        <dbReference type="EMBL" id="KNC81378.1"/>
    </source>
</evidence>
<gene>
    <name evidence="2" type="ORF">SARC_06303</name>
</gene>
<dbReference type="RefSeq" id="XP_014155280.1">
    <property type="nucleotide sequence ID" value="XM_014299805.1"/>
</dbReference>
<dbReference type="Gene3D" id="3.30.1520.10">
    <property type="entry name" value="Phox-like domain"/>
    <property type="match status" value="1"/>
</dbReference>
<organism evidence="2 3">
    <name type="scientific">Sphaeroforma arctica JP610</name>
    <dbReference type="NCBI Taxonomy" id="667725"/>
    <lineage>
        <taxon>Eukaryota</taxon>
        <taxon>Ichthyosporea</taxon>
        <taxon>Ichthyophonida</taxon>
        <taxon>Sphaeroforma</taxon>
    </lineage>
</organism>
<dbReference type="SUPFAM" id="SSF64268">
    <property type="entry name" value="PX domain"/>
    <property type="match status" value="1"/>
</dbReference>
<keyword evidence="3" id="KW-1185">Reference proteome</keyword>